<keyword evidence="3" id="KW-1185">Reference proteome</keyword>
<protein>
    <submittedName>
        <fullName evidence="2">Uncharacterized protein</fullName>
    </submittedName>
</protein>
<organism evidence="2 3">
    <name type="scientific">Williamsia phyllosphaerae</name>
    <dbReference type="NCBI Taxonomy" id="885042"/>
    <lineage>
        <taxon>Bacteria</taxon>
        <taxon>Bacillati</taxon>
        <taxon>Actinomycetota</taxon>
        <taxon>Actinomycetes</taxon>
        <taxon>Mycobacteriales</taxon>
        <taxon>Nocardiaceae</taxon>
        <taxon>Williamsia</taxon>
    </lineage>
</organism>
<evidence type="ECO:0000256" key="1">
    <source>
        <dbReference type="SAM" id="Phobius"/>
    </source>
</evidence>
<name>A0ABQ1V4E9_9NOCA</name>
<keyword evidence="1" id="KW-0472">Membrane</keyword>
<evidence type="ECO:0000313" key="2">
    <source>
        <dbReference type="EMBL" id="GGF35741.1"/>
    </source>
</evidence>
<feature type="transmembrane region" description="Helical" evidence="1">
    <location>
        <begin position="133"/>
        <end position="153"/>
    </location>
</feature>
<reference evidence="3" key="1">
    <citation type="journal article" date="2019" name="Int. J. Syst. Evol. Microbiol.">
        <title>The Global Catalogue of Microorganisms (GCM) 10K type strain sequencing project: providing services to taxonomists for standard genome sequencing and annotation.</title>
        <authorList>
            <consortium name="The Broad Institute Genomics Platform"/>
            <consortium name="The Broad Institute Genome Sequencing Center for Infectious Disease"/>
            <person name="Wu L."/>
            <person name="Ma J."/>
        </authorList>
    </citation>
    <scope>NUCLEOTIDE SEQUENCE [LARGE SCALE GENOMIC DNA]</scope>
    <source>
        <strain evidence="3">CCM 7855</strain>
    </source>
</reference>
<dbReference type="EMBL" id="BMCS01000002">
    <property type="protein sequence ID" value="GGF35741.1"/>
    <property type="molecule type" value="Genomic_DNA"/>
</dbReference>
<dbReference type="Proteomes" id="UP000632454">
    <property type="component" value="Unassembled WGS sequence"/>
</dbReference>
<accession>A0ABQ1V4E9</accession>
<keyword evidence="1" id="KW-1133">Transmembrane helix</keyword>
<sequence>MIARIKPDPVRFRTHTAPTPGTFDPVTVLQLCEAPHPAWRDGEADVNQVQSVTFTWRQMAPRAQSATRAASPWAVTGVLVAFALVAFGRPGGALFALALAASRLTFLIPPEARGDIVGETVVFHRQRWCRNSVVWTAVAVAVMGVAIAIQFATGEIDTPLVLVAGAGLLVAAVALFVFAVRFGGPIEVTAQGMTFRRGQAFRFDTHRFAVATAGGDPIVEVDAAADANGGEATVTVTRAASGLDANAVVSAVDQIRVWTSIGRQVSPWEIRAMMTATPPKDVPEGASVQLTVGVELGGSNR</sequence>
<gene>
    <name evidence="2" type="ORF">GCM10007298_34430</name>
</gene>
<proteinExistence type="predicted"/>
<comment type="caution">
    <text evidence="2">The sequence shown here is derived from an EMBL/GenBank/DDBJ whole genome shotgun (WGS) entry which is preliminary data.</text>
</comment>
<feature type="transmembrane region" description="Helical" evidence="1">
    <location>
        <begin position="159"/>
        <end position="180"/>
    </location>
</feature>
<evidence type="ECO:0000313" key="3">
    <source>
        <dbReference type="Proteomes" id="UP000632454"/>
    </source>
</evidence>
<keyword evidence="1" id="KW-0812">Transmembrane</keyword>